<keyword evidence="2" id="KW-1185">Reference proteome</keyword>
<accession>A0ABW3N742</accession>
<dbReference type="Proteomes" id="UP001597013">
    <property type="component" value="Unassembled WGS sequence"/>
</dbReference>
<organism evidence="1 2">
    <name type="scientific">Winogradskyella litorisediminis</name>
    <dbReference type="NCBI Taxonomy" id="1156618"/>
    <lineage>
        <taxon>Bacteria</taxon>
        <taxon>Pseudomonadati</taxon>
        <taxon>Bacteroidota</taxon>
        <taxon>Flavobacteriia</taxon>
        <taxon>Flavobacteriales</taxon>
        <taxon>Flavobacteriaceae</taxon>
        <taxon>Winogradskyella</taxon>
    </lineage>
</organism>
<evidence type="ECO:0000313" key="2">
    <source>
        <dbReference type="Proteomes" id="UP001597013"/>
    </source>
</evidence>
<dbReference type="RefSeq" id="WP_386129927.1">
    <property type="nucleotide sequence ID" value="NZ_JBHTJL010000009.1"/>
</dbReference>
<name>A0ABW3N742_9FLAO</name>
<evidence type="ECO:0008006" key="3">
    <source>
        <dbReference type="Google" id="ProtNLM"/>
    </source>
</evidence>
<comment type="caution">
    <text evidence="1">The sequence shown here is derived from an EMBL/GenBank/DDBJ whole genome shotgun (WGS) entry which is preliminary data.</text>
</comment>
<protein>
    <recommendedName>
        <fullName evidence="3">YD repeat-containing protein</fullName>
    </recommendedName>
</protein>
<reference evidence="2" key="1">
    <citation type="journal article" date="2019" name="Int. J. Syst. Evol. Microbiol.">
        <title>The Global Catalogue of Microorganisms (GCM) 10K type strain sequencing project: providing services to taxonomists for standard genome sequencing and annotation.</title>
        <authorList>
            <consortium name="The Broad Institute Genomics Platform"/>
            <consortium name="The Broad Institute Genome Sequencing Center for Infectious Disease"/>
            <person name="Wu L."/>
            <person name="Ma J."/>
        </authorList>
    </citation>
    <scope>NUCLEOTIDE SEQUENCE [LARGE SCALE GENOMIC DNA]</scope>
    <source>
        <strain evidence="2">CCUG 62215</strain>
    </source>
</reference>
<evidence type="ECO:0000313" key="1">
    <source>
        <dbReference type="EMBL" id="MFD1063297.1"/>
    </source>
</evidence>
<proteinExistence type="predicted"/>
<sequence>MKTQLLFVLLCTSIGMFNIIDAQNIRLPEIEAPEKNFYNLLEEQKIKFPKFNNGKIKSVKRTYNIYKNNRVNVTETEVTIFDRNKSITEHYYIHNNEKFDDFSSPPIQYKDSINGGLRIKIIEDETTYKDYIYKSGKLIKYVENAENYYQIENVFKYNANGKLIKRYAYNFDILEDENNNAIAAAKTMNNAEIATYKEKKISEKESFEIWEDIFNYQKIEYQYNLKNHLENYLYTLRSYSTDSLKADINLEKQILSNFKELKVNRKNLKGEFQYNEKSKIKSFTLSDIKSEAILENYNISYQPNSMTILGKFPKPNNAELILKYEYIFDKFKNPISIKSYYKLGETFVLDKETLIEISYYKD</sequence>
<dbReference type="EMBL" id="JBHTJL010000009">
    <property type="protein sequence ID" value="MFD1063297.1"/>
    <property type="molecule type" value="Genomic_DNA"/>
</dbReference>
<gene>
    <name evidence="1" type="ORF">ACFQ1Q_08555</name>
</gene>